<comment type="similarity">
    <text evidence="1">Belongs to the short-chain dehydrogenases/reductases (SDR) family.</text>
</comment>
<dbReference type="PRINTS" id="PR00081">
    <property type="entry name" value="GDHRDH"/>
</dbReference>
<comment type="caution">
    <text evidence="4">The sequence shown here is derived from an EMBL/GenBank/DDBJ whole genome shotgun (WGS) entry which is preliminary data.</text>
</comment>
<dbReference type="CDD" id="cd05233">
    <property type="entry name" value="SDR_c"/>
    <property type="match status" value="1"/>
</dbReference>
<evidence type="ECO:0000313" key="5">
    <source>
        <dbReference type="Proteomes" id="UP000807353"/>
    </source>
</evidence>
<dbReference type="FunFam" id="3.40.50.720:FF:000084">
    <property type="entry name" value="Short-chain dehydrogenase reductase"/>
    <property type="match status" value="1"/>
</dbReference>
<keyword evidence="3" id="KW-0560">Oxidoreductase</keyword>
<dbReference type="PROSITE" id="PS00061">
    <property type="entry name" value="ADH_SHORT"/>
    <property type="match status" value="1"/>
</dbReference>
<evidence type="ECO:0000256" key="1">
    <source>
        <dbReference type="ARBA" id="ARBA00006484"/>
    </source>
</evidence>
<keyword evidence="2" id="KW-0521">NADP</keyword>
<dbReference type="PRINTS" id="PR00080">
    <property type="entry name" value="SDRFAMILY"/>
</dbReference>
<dbReference type="InterPro" id="IPR036291">
    <property type="entry name" value="NAD(P)-bd_dom_sf"/>
</dbReference>
<protein>
    <submittedName>
        <fullName evidence="4">Short-chain dehydrogenase/reductase SDR</fullName>
    </submittedName>
</protein>
<evidence type="ECO:0000256" key="2">
    <source>
        <dbReference type="ARBA" id="ARBA00022857"/>
    </source>
</evidence>
<sequence>MTSLLEGKTAVVTGAASGIGFATVKLFLQSGVRGIVLVDLTISGLEKAVSVLSPDERGRCELLAANVTSEDTAKLYAEKAFERWGRLDISVQNAGIASERVGILDTEVHLWEKTMSVNALGVFLGIKHSGKAMLKNPGGASGSIVVVSSQLGLEGAPGLSAYSASKWAVRGLTLTAAEELTPMGLRVNSVCPGPIVTPLLDVFDKSTWPKMAGQTLMNRLGRPEEIANAILFLASDNSSYCSGTTLKVDGGYAKFG</sequence>
<evidence type="ECO:0000313" key="4">
    <source>
        <dbReference type="EMBL" id="KAF9466900.1"/>
    </source>
</evidence>
<dbReference type="InterPro" id="IPR002347">
    <property type="entry name" value="SDR_fam"/>
</dbReference>
<dbReference type="GO" id="GO:0016491">
    <property type="term" value="F:oxidoreductase activity"/>
    <property type="evidence" value="ECO:0007669"/>
    <property type="project" value="UniProtKB-KW"/>
</dbReference>
<proteinExistence type="inferred from homology"/>
<dbReference type="AlphaFoldDB" id="A0A9P6CM28"/>
<dbReference type="PANTHER" id="PTHR24321:SF8">
    <property type="entry name" value="ESTRADIOL 17-BETA-DEHYDROGENASE 8-RELATED"/>
    <property type="match status" value="1"/>
</dbReference>
<keyword evidence="5" id="KW-1185">Reference proteome</keyword>
<dbReference type="Gene3D" id="3.40.50.720">
    <property type="entry name" value="NAD(P)-binding Rossmann-like Domain"/>
    <property type="match status" value="1"/>
</dbReference>
<dbReference type="SUPFAM" id="SSF51735">
    <property type="entry name" value="NAD(P)-binding Rossmann-fold domains"/>
    <property type="match status" value="1"/>
</dbReference>
<organism evidence="4 5">
    <name type="scientific">Collybia nuda</name>
    <dbReference type="NCBI Taxonomy" id="64659"/>
    <lineage>
        <taxon>Eukaryota</taxon>
        <taxon>Fungi</taxon>
        <taxon>Dikarya</taxon>
        <taxon>Basidiomycota</taxon>
        <taxon>Agaricomycotina</taxon>
        <taxon>Agaricomycetes</taxon>
        <taxon>Agaricomycetidae</taxon>
        <taxon>Agaricales</taxon>
        <taxon>Tricholomatineae</taxon>
        <taxon>Clitocybaceae</taxon>
        <taxon>Collybia</taxon>
    </lineage>
</organism>
<dbReference type="EMBL" id="MU150239">
    <property type="protein sequence ID" value="KAF9466900.1"/>
    <property type="molecule type" value="Genomic_DNA"/>
</dbReference>
<name>A0A9P6CM28_9AGAR</name>
<accession>A0A9P6CM28</accession>
<dbReference type="OrthoDB" id="1888931at2759"/>
<dbReference type="InterPro" id="IPR020904">
    <property type="entry name" value="Sc_DH/Rdtase_CS"/>
</dbReference>
<evidence type="ECO:0000256" key="3">
    <source>
        <dbReference type="ARBA" id="ARBA00023002"/>
    </source>
</evidence>
<dbReference type="Pfam" id="PF13561">
    <property type="entry name" value="adh_short_C2"/>
    <property type="match status" value="1"/>
</dbReference>
<reference evidence="4" key="1">
    <citation type="submission" date="2020-11" db="EMBL/GenBank/DDBJ databases">
        <authorList>
            <consortium name="DOE Joint Genome Institute"/>
            <person name="Ahrendt S."/>
            <person name="Riley R."/>
            <person name="Andreopoulos W."/>
            <person name="Labutti K."/>
            <person name="Pangilinan J."/>
            <person name="Ruiz-Duenas F.J."/>
            <person name="Barrasa J.M."/>
            <person name="Sanchez-Garcia M."/>
            <person name="Camarero S."/>
            <person name="Miyauchi S."/>
            <person name="Serrano A."/>
            <person name="Linde D."/>
            <person name="Babiker R."/>
            <person name="Drula E."/>
            <person name="Ayuso-Fernandez I."/>
            <person name="Pacheco R."/>
            <person name="Padilla G."/>
            <person name="Ferreira P."/>
            <person name="Barriuso J."/>
            <person name="Kellner H."/>
            <person name="Castanera R."/>
            <person name="Alfaro M."/>
            <person name="Ramirez L."/>
            <person name="Pisabarro A.G."/>
            <person name="Kuo A."/>
            <person name="Tritt A."/>
            <person name="Lipzen A."/>
            <person name="He G."/>
            <person name="Yan M."/>
            <person name="Ng V."/>
            <person name="Cullen D."/>
            <person name="Martin F."/>
            <person name="Rosso M.-N."/>
            <person name="Henrissat B."/>
            <person name="Hibbett D."/>
            <person name="Martinez A.T."/>
            <person name="Grigoriev I.V."/>
        </authorList>
    </citation>
    <scope>NUCLEOTIDE SEQUENCE</scope>
    <source>
        <strain evidence="4">CBS 247.69</strain>
    </source>
</reference>
<dbReference type="Proteomes" id="UP000807353">
    <property type="component" value="Unassembled WGS sequence"/>
</dbReference>
<gene>
    <name evidence="4" type="ORF">BDZ94DRAFT_1250061</name>
</gene>
<dbReference type="PANTHER" id="PTHR24321">
    <property type="entry name" value="DEHYDROGENASES, SHORT CHAIN"/>
    <property type="match status" value="1"/>
</dbReference>